<evidence type="ECO:0000313" key="2">
    <source>
        <dbReference type="EMBL" id="MYM96077.1"/>
    </source>
</evidence>
<sequence>MLLTGASRGIGHATVRLFHENGWRIITVARSPFSSDCPWMGGPDQHIEADLSDPDCYGRVADEVRRRLPQGRLSAIVNNAGVSPKLDGGARMGISQTHYADWLDTFNINLFAAAELSRHLLPELKAARGSIVNITSIASARVHPFAGAVYACSKAALAALTREQASEFAALGIRANALSPGEIDTAILSPGTEKIVETQVPMNRLGEPGEVAEAVLFLCSERSSYINGAEIQINGGQHV</sequence>
<evidence type="ECO:0000313" key="3">
    <source>
        <dbReference type="Proteomes" id="UP000447355"/>
    </source>
</evidence>
<dbReference type="AlphaFoldDB" id="A0A845GTT3"/>
<dbReference type="InterPro" id="IPR020904">
    <property type="entry name" value="Sc_DH/Rdtase_CS"/>
</dbReference>
<dbReference type="PRINTS" id="PR00080">
    <property type="entry name" value="SDRFAMILY"/>
</dbReference>
<organism evidence="2 3">
    <name type="scientific">Duganella vulcania</name>
    <dbReference type="NCBI Taxonomy" id="2692166"/>
    <lineage>
        <taxon>Bacteria</taxon>
        <taxon>Pseudomonadati</taxon>
        <taxon>Pseudomonadota</taxon>
        <taxon>Betaproteobacteria</taxon>
        <taxon>Burkholderiales</taxon>
        <taxon>Oxalobacteraceae</taxon>
        <taxon>Telluria group</taxon>
        <taxon>Duganella</taxon>
    </lineage>
</organism>
<dbReference type="Pfam" id="PF13561">
    <property type="entry name" value="adh_short_C2"/>
    <property type="match status" value="1"/>
</dbReference>
<evidence type="ECO:0000256" key="1">
    <source>
        <dbReference type="ARBA" id="ARBA00006484"/>
    </source>
</evidence>
<dbReference type="PROSITE" id="PS00061">
    <property type="entry name" value="ADH_SHORT"/>
    <property type="match status" value="1"/>
</dbReference>
<dbReference type="PANTHER" id="PTHR42760:SF106">
    <property type="entry name" value="PROTEIN FIXR"/>
    <property type="match status" value="1"/>
</dbReference>
<dbReference type="PANTHER" id="PTHR42760">
    <property type="entry name" value="SHORT-CHAIN DEHYDROGENASES/REDUCTASES FAMILY MEMBER"/>
    <property type="match status" value="1"/>
</dbReference>
<dbReference type="EMBL" id="WWCX01000038">
    <property type="protein sequence ID" value="MYM96077.1"/>
    <property type="molecule type" value="Genomic_DNA"/>
</dbReference>
<dbReference type="SUPFAM" id="SSF51735">
    <property type="entry name" value="NAD(P)-binding Rossmann-fold domains"/>
    <property type="match status" value="1"/>
</dbReference>
<proteinExistence type="inferred from homology"/>
<dbReference type="InterPro" id="IPR036291">
    <property type="entry name" value="NAD(P)-bd_dom_sf"/>
</dbReference>
<reference evidence="2" key="1">
    <citation type="submission" date="2019-12" db="EMBL/GenBank/DDBJ databases">
        <title>Novel species isolated from a subtropical stream in China.</title>
        <authorList>
            <person name="Lu H."/>
        </authorList>
    </citation>
    <scope>NUCLEOTIDE SEQUENCE [LARGE SCALE GENOMIC DNA]</scope>
    <source>
        <strain evidence="2">FT81W</strain>
    </source>
</reference>
<dbReference type="CDD" id="cd05233">
    <property type="entry name" value="SDR_c"/>
    <property type="match status" value="1"/>
</dbReference>
<dbReference type="GO" id="GO:0016616">
    <property type="term" value="F:oxidoreductase activity, acting on the CH-OH group of donors, NAD or NADP as acceptor"/>
    <property type="evidence" value="ECO:0007669"/>
    <property type="project" value="TreeGrafter"/>
</dbReference>
<dbReference type="FunFam" id="3.40.50.720:FF:000084">
    <property type="entry name" value="Short-chain dehydrogenase reductase"/>
    <property type="match status" value="1"/>
</dbReference>
<name>A0A845GTT3_9BURK</name>
<comment type="caution">
    <text evidence="2">The sequence shown here is derived from an EMBL/GenBank/DDBJ whole genome shotgun (WGS) entry which is preliminary data.</text>
</comment>
<dbReference type="Proteomes" id="UP000447355">
    <property type="component" value="Unassembled WGS sequence"/>
</dbReference>
<comment type="similarity">
    <text evidence="1">Belongs to the short-chain dehydrogenases/reductases (SDR) family.</text>
</comment>
<accession>A0A845GTT3</accession>
<protein>
    <submittedName>
        <fullName evidence="2">SDR family oxidoreductase</fullName>
    </submittedName>
</protein>
<dbReference type="PRINTS" id="PR00081">
    <property type="entry name" value="GDHRDH"/>
</dbReference>
<dbReference type="Gene3D" id="3.40.50.720">
    <property type="entry name" value="NAD(P)-binding Rossmann-like Domain"/>
    <property type="match status" value="1"/>
</dbReference>
<gene>
    <name evidence="2" type="ORF">GTP90_19630</name>
</gene>
<dbReference type="InterPro" id="IPR002347">
    <property type="entry name" value="SDR_fam"/>
</dbReference>